<evidence type="ECO:0000256" key="1">
    <source>
        <dbReference type="ARBA" id="ARBA00004496"/>
    </source>
</evidence>
<feature type="active site" description="Proton donor" evidence="11">
    <location>
        <position position="139"/>
    </location>
</feature>
<feature type="binding site" evidence="13">
    <location>
        <position position="208"/>
    </location>
    <ligand>
        <name>pyruvate</name>
        <dbReference type="ChEBI" id="CHEBI:15361"/>
    </ligand>
</feature>
<dbReference type="GO" id="GO:0008747">
    <property type="term" value="F:N-acetylneuraminate lyase activity"/>
    <property type="evidence" value="ECO:0007669"/>
    <property type="project" value="UniProtKB-UniRule"/>
</dbReference>
<dbReference type="GO" id="GO:0005829">
    <property type="term" value="C:cytosol"/>
    <property type="evidence" value="ECO:0007669"/>
    <property type="project" value="TreeGrafter"/>
</dbReference>
<keyword evidence="8 11" id="KW-0119">Carbohydrate metabolism</keyword>
<dbReference type="Gene3D" id="3.20.20.70">
    <property type="entry name" value="Aldolase class I"/>
    <property type="match status" value="1"/>
</dbReference>
<comment type="caution">
    <text evidence="14">The sequence shown here is derived from an EMBL/GenBank/DDBJ whole genome shotgun (WGS) entry which is preliminary data.</text>
</comment>
<dbReference type="SUPFAM" id="SSF51569">
    <property type="entry name" value="Aldolase"/>
    <property type="match status" value="1"/>
</dbReference>
<comment type="similarity">
    <text evidence="2 11">Belongs to the DapA family. NanA subfamily.</text>
</comment>
<dbReference type="EC" id="4.1.3.3" evidence="4 11"/>
<dbReference type="InterPro" id="IPR020624">
    <property type="entry name" value="Schiff_base-form_aldolases_CS"/>
</dbReference>
<evidence type="ECO:0000313" key="15">
    <source>
        <dbReference type="Proteomes" id="UP000823631"/>
    </source>
</evidence>
<feature type="binding site" evidence="11">
    <location>
        <position position="193"/>
    </location>
    <ligand>
        <name>aceneuramate</name>
        <dbReference type="ChEBI" id="CHEBI:173083"/>
    </ligand>
</feature>
<keyword evidence="5 11" id="KW-0963">Cytoplasm</keyword>
<reference evidence="14" key="2">
    <citation type="journal article" date="2021" name="PeerJ">
        <title>Extensive microbial diversity within the chicken gut microbiome revealed by metagenomics and culture.</title>
        <authorList>
            <person name="Gilroy R."/>
            <person name="Ravi A."/>
            <person name="Getino M."/>
            <person name="Pursley I."/>
            <person name="Horton D.L."/>
            <person name="Alikhan N.F."/>
            <person name="Baker D."/>
            <person name="Gharbi K."/>
            <person name="Hall N."/>
            <person name="Watson M."/>
            <person name="Adriaenssens E.M."/>
            <person name="Foster-Nyarko E."/>
            <person name="Jarju S."/>
            <person name="Secka A."/>
            <person name="Antonio M."/>
            <person name="Oren A."/>
            <person name="Chaudhuri R.R."/>
            <person name="La Ragione R."/>
            <person name="Hildebrand F."/>
            <person name="Pallen M.J."/>
        </authorList>
    </citation>
    <scope>NUCLEOTIDE SEQUENCE</scope>
    <source>
        <strain evidence="14">17213</strain>
    </source>
</reference>
<dbReference type="InterPro" id="IPR020625">
    <property type="entry name" value="Schiff_base-form_aldolases_AS"/>
</dbReference>
<evidence type="ECO:0000256" key="6">
    <source>
        <dbReference type="ARBA" id="ARBA00023239"/>
    </source>
</evidence>
<feature type="active site" description="Schiff-base intermediate with substrate" evidence="11 12">
    <location>
        <position position="167"/>
    </location>
</feature>
<sequence>MSSTRELKGIYSALLTSFDQDGNINEKGVRQLVRYNIEVNKVDGLYVGGSTGENFLLGTDEKKRIFEIVKDEAKDEIALIGQVGSLNIKESCELARFVTDLGYDAMSAVTPFYYKFSFKEIKDYYNTIIAAGDLRMIVYSIPFLTGVNINVEQFGELFENQKICGVKFTAADFYLLERLRKAYPEHLIFAGFDEMMLSAAVLNVDGAIGSTFNVNGQRARQIFELAKAGRIEEARAIQHVTNDFISDVLANGLYGTLKICLQEAGVEAGVCRKPMGEFTPEQIARAKEIYAKYFK</sequence>
<dbReference type="PANTHER" id="PTHR42849">
    <property type="entry name" value="N-ACETYLNEURAMINATE LYASE"/>
    <property type="match status" value="1"/>
</dbReference>
<dbReference type="PROSITE" id="PS00666">
    <property type="entry name" value="DHDPS_2"/>
    <property type="match status" value="1"/>
</dbReference>
<comment type="subunit">
    <text evidence="3 11">Homotetramer.</text>
</comment>
<evidence type="ECO:0000256" key="5">
    <source>
        <dbReference type="ARBA" id="ARBA00022490"/>
    </source>
</evidence>
<protein>
    <recommendedName>
        <fullName evidence="9 11">N-acetylneuraminate lyase</fullName>
        <shortName evidence="11">NAL</shortName>
        <shortName evidence="11">Neu5Ac lyase</shortName>
        <ecNumber evidence="4 11">4.1.3.3</ecNumber>
    </recommendedName>
    <alternativeName>
        <fullName evidence="11">N-acetylneuraminate pyruvate-lyase</fullName>
    </alternativeName>
    <alternativeName>
        <fullName evidence="11">N-acetylneuraminic acid aldolase</fullName>
    </alternativeName>
    <alternativeName>
        <fullName evidence="11">Sialate lyase</fullName>
    </alternativeName>
    <alternativeName>
        <fullName evidence="11">Sialic acid aldolase</fullName>
    </alternativeName>
    <alternativeName>
        <fullName evidence="11">Sialic acid lyase</fullName>
    </alternativeName>
</protein>
<proteinExistence type="inferred from homology"/>
<feature type="binding site" evidence="11">
    <location>
        <position position="210"/>
    </location>
    <ligand>
        <name>aceneuramate</name>
        <dbReference type="ChEBI" id="CHEBI:173083"/>
    </ligand>
</feature>
<feature type="binding site" evidence="11">
    <location>
        <position position="50"/>
    </location>
    <ligand>
        <name>aceneuramate</name>
        <dbReference type="ChEBI" id="CHEBI:173083"/>
    </ligand>
</feature>
<dbReference type="AlphaFoldDB" id="A0A9D9DC12"/>
<dbReference type="InterPro" id="IPR013785">
    <property type="entry name" value="Aldolase_TIM"/>
</dbReference>
<dbReference type="EMBL" id="JADINH010000064">
    <property type="protein sequence ID" value="MBO8415366.1"/>
    <property type="molecule type" value="Genomic_DNA"/>
</dbReference>
<feature type="binding site" evidence="13">
    <location>
        <position position="51"/>
    </location>
    <ligand>
        <name>pyruvate</name>
        <dbReference type="ChEBI" id="CHEBI:15361"/>
    </ligand>
</feature>
<feature type="binding site" evidence="11">
    <location>
        <position position="191"/>
    </location>
    <ligand>
        <name>aceneuramate</name>
        <dbReference type="ChEBI" id="CHEBI:173083"/>
    </ligand>
</feature>
<comment type="catalytic activity">
    <reaction evidence="10 11">
        <text>aceneuramate = aldehydo-N-acetyl-D-mannosamine + pyruvate</text>
        <dbReference type="Rhea" id="RHEA:23296"/>
        <dbReference type="ChEBI" id="CHEBI:15361"/>
        <dbReference type="ChEBI" id="CHEBI:17122"/>
        <dbReference type="ChEBI" id="CHEBI:173083"/>
        <dbReference type="EC" id="4.1.3.3"/>
    </reaction>
</comment>
<evidence type="ECO:0000256" key="7">
    <source>
        <dbReference type="ARBA" id="ARBA00023270"/>
    </source>
</evidence>
<evidence type="ECO:0000256" key="3">
    <source>
        <dbReference type="ARBA" id="ARBA00011881"/>
    </source>
</evidence>
<dbReference type="PANTHER" id="PTHR42849:SF1">
    <property type="entry name" value="N-ACETYLNEURAMINATE LYASE"/>
    <property type="match status" value="1"/>
</dbReference>
<evidence type="ECO:0000256" key="4">
    <source>
        <dbReference type="ARBA" id="ARBA00012911"/>
    </source>
</evidence>
<accession>A0A9D9DC12</accession>
<feature type="binding site" evidence="11">
    <location>
        <position position="51"/>
    </location>
    <ligand>
        <name>aceneuramate</name>
        <dbReference type="ChEBI" id="CHEBI:173083"/>
    </ligand>
</feature>
<comment type="pathway">
    <text evidence="11">Amino-sugar metabolism; N-acetylneuraminate degradation; D-fructose 6-phosphate from N-acetylneuraminate: step 1/5.</text>
</comment>
<evidence type="ECO:0000256" key="9">
    <source>
        <dbReference type="ARBA" id="ARBA00039936"/>
    </source>
</evidence>
<keyword evidence="7 11" id="KW-0704">Schiff base</keyword>
<dbReference type="Pfam" id="PF00701">
    <property type="entry name" value="DHDPS"/>
    <property type="match status" value="1"/>
</dbReference>
<evidence type="ECO:0000256" key="10">
    <source>
        <dbReference type="ARBA" id="ARBA00044906"/>
    </source>
</evidence>
<dbReference type="NCBIfam" id="NF003164">
    <property type="entry name" value="PRK04147.1"/>
    <property type="match status" value="1"/>
</dbReference>
<name>A0A9D9DC12_9GAMM</name>
<gene>
    <name evidence="11" type="primary">nanA</name>
    <name evidence="14" type="ORF">IAB19_03170</name>
</gene>
<dbReference type="GO" id="GO:0019262">
    <property type="term" value="P:N-acetylneuraminate catabolic process"/>
    <property type="evidence" value="ECO:0007669"/>
    <property type="project" value="UniProtKB-UniRule"/>
</dbReference>
<evidence type="ECO:0000256" key="2">
    <source>
        <dbReference type="ARBA" id="ARBA00006324"/>
    </source>
</evidence>
<evidence type="ECO:0000313" key="14">
    <source>
        <dbReference type="EMBL" id="MBO8415366.1"/>
    </source>
</evidence>
<feature type="active site" description="Proton donor/acceptor" evidence="12">
    <location>
        <position position="139"/>
    </location>
</feature>
<dbReference type="InterPro" id="IPR002220">
    <property type="entry name" value="DapA-like"/>
</dbReference>
<dbReference type="CDD" id="cd00954">
    <property type="entry name" value="NAL"/>
    <property type="match status" value="1"/>
</dbReference>
<dbReference type="Proteomes" id="UP000823631">
    <property type="component" value="Unassembled WGS sequence"/>
</dbReference>
<reference evidence="14" key="1">
    <citation type="submission" date="2020-10" db="EMBL/GenBank/DDBJ databases">
        <authorList>
            <person name="Gilroy R."/>
        </authorList>
    </citation>
    <scope>NUCLEOTIDE SEQUENCE</scope>
    <source>
        <strain evidence="14">17213</strain>
    </source>
</reference>
<dbReference type="PIRSF" id="PIRSF001365">
    <property type="entry name" value="DHDPS"/>
    <property type="match status" value="1"/>
</dbReference>
<dbReference type="PROSITE" id="PS00665">
    <property type="entry name" value="DHDPS_1"/>
    <property type="match status" value="1"/>
</dbReference>
<evidence type="ECO:0000256" key="11">
    <source>
        <dbReference type="HAMAP-Rule" id="MF_01237"/>
    </source>
</evidence>
<evidence type="ECO:0000256" key="8">
    <source>
        <dbReference type="ARBA" id="ARBA00023277"/>
    </source>
</evidence>
<dbReference type="HAMAP" id="MF_01237">
    <property type="entry name" value="N_acetylneuram_lyase"/>
    <property type="match status" value="1"/>
</dbReference>
<comment type="function">
    <text evidence="11">Catalyzes the reversible aldol cleavage of N-acetylneuraminic acid (sialic acid; Neu5Ac) to form pyruvate and N-acetylmannosamine (ManNAc) via a Schiff base intermediate.</text>
</comment>
<evidence type="ECO:0000256" key="12">
    <source>
        <dbReference type="PIRSR" id="PIRSR001365-1"/>
    </source>
</evidence>
<comment type="subcellular location">
    <subcellularLocation>
        <location evidence="1 11">Cytoplasm</location>
    </subcellularLocation>
</comment>
<dbReference type="PRINTS" id="PR00146">
    <property type="entry name" value="DHPICSNTHASE"/>
</dbReference>
<feature type="binding site" evidence="11">
    <location>
        <position position="194"/>
    </location>
    <ligand>
        <name>aceneuramate</name>
        <dbReference type="ChEBI" id="CHEBI:173083"/>
    </ligand>
</feature>
<keyword evidence="6 11" id="KW-0456">Lyase</keyword>
<feature type="binding site" evidence="11">
    <location>
        <position position="169"/>
    </location>
    <ligand>
        <name>aceneuramate</name>
        <dbReference type="ChEBI" id="CHEBI:173083"/>
    </ligand>
</feature>
<dbReference type="NCBIfam" id="TIGR00683">
    <property type="entry name" value="nanA"/>
    <property type="match status" value="1"/>
</dbReference>
<dbReference type="InterPro" id="IPR005264">
    <property type="entry name" value="NanA"/>
</dbReference>
<dbReference type="GO" id="GO:0005975">
    <property type="term" value="P:carbohydrate metabolic process"/>
    <property type="evidence" value="ECO:0007669"/>
    <property type="project" value="UniProtKB-UniRule"/>
</dbReference>
<organism evidence="14 15">
    <name type="scientific">Candidatus Avisuccinivibrio stercorigallinarum</name>
    <dbReference type="NCBI Taxonomy" id="2840704"/>
    <lineage>
        <taxon>Bacteria</taxon>
        <taxon>Pseudomonadati</taxon>
        <taxon>Pseudomonadota</taxon>
        <taxon>Gammaproteobacteria</taxon>
        <taxon>Aeromonadales</taxon>
        <taxon>Succinivibrionaceae</taxon>
        <taxon>Succinivibrionaceae incertae sedis</taxon>
        <taxon>Candidatus Avisuccinivibrio</taxon>
    </lineage>
</organism>
<dbReference type="SMART" id="SM01130">
    <property type="entry name" value="DHDPS"/>
    <property type="match status" value="1"/>
</dbReference>
<evidence type="ECO:0000256" key="13">
    <source>
        <dbReference type="PIRSR" id="PIRSR001365-2"/>
    </source>
</evidence>